<proteinExistence type="predicted"/>
<keyword evidence="2" id="KW-0677">Repeat</keyword>
<sequence length="174" mass="20088">MLRRPEPGSLPRGAIPRKPARRRELTNEQKQELREAFDLFDAEQTGQIDYHELKVVMRSLGFDVKKQEVLQLMEQYDLARSGTITFNDFSEIMTQKISARDPDEELSKAFELFDEDSTGRITLRNMRRIAKELGENLSDDELQAMIDEFDTDGDGEISIADFKSIMKSTSLYDD</sequence>
<evidence type="ECO:0000256" key="1">
    <source>
        <dbReference type="ARBA" id="ARBA00022723"/>
    </source>
</evidence>
<organism evidence="6 7">
    <name type="scientific">Prymnesium parvum</name>
    <name type="common">Toxic golden alga</name>
    <dbReference type="NCBI Taxonomy" id="97485"/>
    <lineage>
        <taxon>Eukaryota</taxon>
        <taxon>Haptista</taxon>
        <taxon>Haptophyta</taxon>
        <taxon>Prymnesiophyceae</taxon>
        <taxon>Prymnesiales</taxon>
        <taxon>Prymnesiaceae</taxon>
        <taxon>Prymnesium</taxon>
    </lineage>
</organism>
<evidence type="ECO:0000259" key="5">
    <source>
        <dbReference type="PROSITE" id="PS50222"/>
    </source>
</evidence>
<dbReference type="PROSITE" id="PS50222">
    <property type="entry name" value="EF_HAND_2"/>
    <property type="match status" value="4"/>
</dbReference>
<dbReference type="CDD" id="cd00051">
    <property type="entry name" value="EFh"/>
    <property type="match status" value="2"/>
</dbReference>
<feature type="domain" description="EF-hand" evidence="5">
    <location>
        <begin position="28"/>
        <end position="63"/>
    </location>
</feature>
<dbReference type="PANTHER" id="PTHR23048">
    <property type="entry name" value="MYOSIN LIGHT CHAIN 1, 3"/>
    <property type="match status" value="1"/>
</dbReference>
<keyword evidence="1" id="KW-0479">Metal-binding</keyword>
<dbReference type="GO" id="GO:0005509">
    <property type="term" value="F:calcium ion binding"/>
    <property type="evidence" value="ECO:0007669"/>
    <property type="project" value="InterPro"/>
</dbReference>
<evidence type="ECO:0000313" key="6">
    <source>
        <dbReference type="EMBL" id="KAL1519315.1"/>
    </source>
</evidence>
<comment type="caution">
    <text evidence="6">The sequence shown here is derived from an EMBL/GenBank/DDBJ whole genome shotgun (WGS) entry which is preliminary data.</text>
</comment>
<feature type="domain" description="EF-hand" evidence="5">
    <location>
        <begin position="101"/>
        <end position="136"/>
    </location>
</feature>
<dbReference type="SUPFAM" id="SSF47473">
    <property type="entry name" value="EF-hand"/>
    <property type="match status" value="1"/>
</dbReference>
<dbReference type="InterPro" id="IPR050230">
    <property type="entry name" value="CALM/Myosin/TropC-like"/>
</dbReference>
<dbReference type="InterPro" id="IPR018247">
    <property type="entry name" value="EF_Hand_1_Ca_BS"/>
</dbReference>
<feature type="domain" description="EF-hand" evidence="5">
    <location>
        <begin position="64"/>
        <end position="99"/>
    </location>
</feature>
<dbReference type="EMBL" id="JBGBPQ010000009">
    <property type="protein sequence ID" value="KAL1519315.1"/>
    <property type="molecule type" value="Genomic_DNA"/>
</dbReference>
<dbReference type="SMART" id="SM00054">
    <property type="entry name" value="EFh"/>
    <property type="match status" value="4"/>
</dbReference>
<dbReference type="AlphaFoldDB" id="A0AB34JBB6"/>
<dbReference type="InterPro" id="IPR011992">
    <property type="entry name" value="EF-hand-dom_pair"/>
</dbReference>
<evidence type="ECO:0000256" key="3">
    <source>
        <dbReference type="ARBA" id="ARBA00022837"/>
    </source>
</evidence>
<dbReference type="Proteomes" id="UP001515480">
    <property type="component" value="Unassembled WGS sequence"/>
</dbReference>
<name>A0AB34JBB6_PRYPA</name>
<protein>
    <recommendedName>
        <fullName evidence="5">EF-hand domain-containing protein</fullName>
    </recommendedName>
</protein>
<dbReference type="Pfam" id="PF13499">
    <property type="entry name" value="EF-hand_7"/>
    <property type="match status" value="2"/>
</dbReference>
<dbReference type="Gene3D" id="1.10.238.10">
    <property type="entry name" value="EF-hand"/>
    <property type="match status" value="2"/>
</dbReference>
<feature type="domain" description="EF-hand" evidence="5">
    <location>
        <begin position="137"/>
        <end position="172"/>
    </location>
</feature>
<evidence type="ECO:0000256" key="2">
    <source>
        <dbReference type="ARBA" id="ARBA00022737"/>
    </source>
</evidence>
<gene>
    <name evidence="6" type="ORF">AB1Y20_022842</name>
</gene>
<dbReference type="PROSITE" id="PS00018">
    <property type="entry name" value="EF_HAND_1"/>
    <property type="match status" value="1"/>
</dbReference>
<reference evidence="6 7" key="1">
    <citation type="journal article" date="2024" name="Science">
        <title>Giant polyketide synthase enzymes in the biosynthesis of giant marine polyether toxins.</title>
        <authorList>
            <person name="Fallon T.R."/>
            <person name="Shende V.V."/>
            <person name="Wierzbicki I.H."/>
            <person name="Pendleton A.L."/>
            <person name="Watervoot N.F."/>
            <person name="Auber R.P."/>
            <person name="Gonzalez D.J."/>
            <person name="Wisecaver J.H."/>
            <person name="Moore B.S."/>
        </authorList>
    </citation>
    <scope>NUCLEOTIDE SEQUENCE [LARGE SCALE GENOMIC DNA]</scope>
    <source>
        <strain evidence="6 7">12B1</strain>
    </source>
</reference>
<accession>A0AB34JBB6</accession>
<keyword evidence="7" id="KW-1185">Reference proteome</keyword>
<dbReference type="FunFam" id="1.10.238.10:FF:000077">
    <property type="entry name" value="Centrin 1"/>
    <property type="match status" value="1"/>
</dbReference>
<dbReference type="PANTHER" id="PTHR23048:SF59">
    <property type="entry name" value="EF-HAND SUPERFAMILY PROTEIN"/>
    <property type="match status" value="1"/>
</dbReference>
<feature type="region of interest" description="Disordered" evidence="4">
    <location>
        <begin position="1"/>
        <end position="24"/>
    </location>
</feature>
<evidence type="ECO:0000256" key="4">
    <source>
        <dbReference type="SAM" id="MobiDB-lite"/>
    </source>
</evidence>
<keyword evidence="3" id="KW-0106">Calcium</keyword>
<evidence type="ECO:0000313" key="7">
    <source>
        <dbReference type="Proteomes" id="UP001515480"/>
    </source>
</evidence>
<dbReference type="InterPro" id="IPR002048">
    <property type="entry name" value="EF_hand_dom"/>
</dbReference>
<dbReference type="GO" id="GO:0016460">
    <property type="term" value="C:myosin II complex"/>
    <property type="evidence" value="ECO:0007669"/>
    <property type="project" value="TreeGrafter"/>
</dbReference>